<dbReference type="Proteomes" id="UP000250222">
    <property type="component" value="Unassembled WGS sequence"/>
</dbReference>
<keyword evidence="1" id="KW-0812">Transmembrane</keyword>
<accession>A0A2Y9A2E0</accession>
<dbReference type="AlphaFoldDB" id="A0A2Y9A2E0"/>
<keyword evidence="1" id="KW-0472">Membrane</keyword>
<sequence>MSRLTLGNVIKVGAVVVFFPLLAYLVLLIGGVKKKLRVVLEGLLYAAGFTAGIFALDVIGVGGLLALASMGASGVRAWHLRDLWLPARRRWWHRFTGAESHELVTTSPPPEAALEGTDGRAAALSWVGALGQQSRMRLPSNAYVTFQRTLRTLGAVVEAERREPSRDARFEYELDAMVREYLPGVLRGYLAIPPNMVETRQPNGRTPNEELAEQLQLLAGQAEALHASRQSRVPAQLTTTGNFLREKYGNLHKEAFDFGVK</sequence>
<protein>
    <submittedName>
        <fullName evidence="2">Uncharacterized protein</fullName>
    </submittedName>
</protein>
<keyword evidence="3" id="KW-1185">Reference proteome</keyword>
<gene>
    <name evidence="2" type="ORF">SAMN05216184_101321</name>
</gene>
<dbReference type="OrthoDB" id="4820020at2"/>
<feature type="transmembrane region" description="Helical" evidence="1">
    <location>
        <begin position="44"/>
        <end position="68"/>
    </location>
</feature>
<name>A0A2Y9A2E0_9MICO</name>
<evidence type="ECO:0000256" key="1">
    <source>
        <dbReference type="SAM" id="Phobius"/>
    </source>
</evidence>
<evidence type="ECO:0000313" key="3">
    <source>
        <dbReference type="Proteomes" id="UP000250222"/>
    </source>
</evidence>
<keyword evidence="1" id="KW-1133">Transmembrane helix</keyword>
<evidence type="ECO:0000313" key="2">
    <source>
        <dbReference type="EMBL" id="SSA36659.1"/>
    </source>
</evidence>
<feature type="transmembrane region" description="Helical" evidence="1">
    <location>
        <begin position="12"/>
        <end position="32"/>
    </location>
</feature>
<dbReference type="RefSeq" id="WP_110850823.1">
    <property type="nucleotide sequence ID" value="NZ_QKLZ01000001.1"/>
</dbReference>
<organism evidence="2 3">
    <name type="scientific">Georgenia satyanarayanai</name>
    <dbReference type="NCBI Taxonomy" id="860221"/>
    <lineage>
        <taxon>Bacteria</taxon>
        <taxon>Bacillati</taxon>
        <taxon>Actinomycetota</taxon>
        <taxon>Actinomycetes</taxon>
        <taxon>Micrococcales</taxon>
        <taxon>Bogoriellaceae</taxon>
        <taxon>Georgenia</taxon>
    </lineage>
</organism>
<dbReference type="EMBL" id="UETB01000001">
    <property type="protein sequence ID" value="SSA36659.1"/>
    <property type="molecule type" value="Genomic_DNA"/>
</dbReference>
<reference evidence="2 3" key="1">
    <citation type="submission" date="2016-10" db="EMBL/GenBank/DDBJ databases">
        <authorList>
            <person name="Cai Z."/>
        </authorList>
    </citation>
    <scope>NUCLEOTIDE SEQUENCE [LARGE SCALE GENOMIC DNA]</scope>
    <source>
        <strain evidence="2 3">CGMCC 1.10826</strain>
    </source>
</reference>
<proteinExistence type="predicted"/>